<keyword evidence="2" id="KW-1185">Reference proteome</keyword>
<evidence type="ECO:0008006" key="3">
    <source>
        <dbReference type="Google" id="ProtNLM"/>
    </source>
</evidence>
<accession>A0A0C2BYX9</accession>
<dbReference type="Proteomes" id="UP000054047">
    <property type="component" value="Unassembled WGS sequence"/>
</dbReference>
<evidence type="ECO:0000313" key="2">
    <source>
        <dbReference type="Proteomes" id="UP000054047"/>
    </source>
</evidence>
<protein>
    <recommendedName>
        <fullName evidence="3">Serine-threonine/tyrosine-protein kinase catalytic domain-containing protein</fullName>
    </recommendedName>
</protein>
<proteinExistence type="predicted"/>
<evidence type="ECO:0000313" key="1">
    <source>
        <dbReference type="EMBL" id="KIH49148.1"/>
    </source>
</evidence>
<dbReference type="EMBL" id="KN754877">
    <property type="protein sequence ID" value="KIH49148.1"/>
    <property type="molecule type" value="Genomic_DNA"/>
</dbReference>
<gene>
    <name evidence="1" type="ORF">ANCDUO_20778</name>
</gene>
<name>A0A0C2BYX9_9BILA</name>
<organism evidence="1 2">
    <name type="scientific">Ancylostoma duodenale</name>
    <dbReference type="NCBI Taxonomy" id="51022"/>
    <lineage>
        <taxon>Eukaryota</taxon>
        <taxon>Metazoa</taxon>
        <taxon>Ecdysozoa</taxon>
        <taxon>Nematoda</taxon>
        <taxon>Chromadorea</taxon>
        <taxon>Rhabditida</taxon>
        <taxon>Rhabditina</taxon>
        <taxon>Rhabditomorpha</taxon>
        <taxon>Strongyloidea</taxon>
        <taxon>Ancylostomatidae</taxon>
        <taxon>Ancylostomatinae</taxon>
        <taxon>Ancylostoma</taxon>
    </lineage>
</organism>
<sequence>MHWKVPKEQLKIIENKQANFKGSKSGDGISGKRRTVASYALLGSNKAEFIALRHLKKIKWTKPELKFLYEMRQLNHDNLSTFLGICANELDNFYILYALIDRASLEVGFC</sequence>
<reference evidence="1 2" key="1">
    <citation type="submission" date="2013-12" db="EMBL/GenBank/DDBJ databases">
        <title>Draft genome of the parsitic nematode Ancylostoma duodenale.</title>
        <authorList>
            <person name="Mitreva M."/>
        </authorList>
    </citation>
    <scope>NUCLEOTIDE SEQUENCE [LARGE SCALE GENOMIC DNA]</scope>
    <source>
        <strain evidence="1 2">Zhejiang</strain>
    </source>
</reference>
<dbReference type="AlphaFoldDB" id="A0A0C2BYX9"/>
<dbReference type="OrthoDB" id="60033at2759"/>